<sequence length="314" mass="34217">MSVHPDATRGELEAVLPLPPGVELAPVPRWAAKFHGVGAMASGRSGGPFDATLTQNFASQRRSRGVSAVFVQDAIFVEHPEWFTRPERLYLSLIRPSVRAADIVLTSSHSEARRIGRLWPETADRIRTVGLSVPVALATSVAKDPGLPRPGRPFMLAVGRFNARKNLRRLVEAYAASSTSETHDLVLVGAVDGRTDEIRAHTGVVVLASASDANLRWLYENAAALLFPSMEEGFGLPLVEARHFGLPVAASDIPVFRELGMAAVYFDPRSPESMREAMGRIVAVDPTSSSDPDPWSSVVRRIRQAITESRTPRR</sequence>
<protein>
    <submittedName>
        <fullName evidence="3">Glycosyltransferase family 1 protein</fullName>
    </submittedName>
</protein>
<dbReference type="Proteomes" id="UP000294853">
    <property type="component" value="Chromosome"/>
</dbReference>
<dbReference type="PANTHER" id="PTHR46401:SF8">
    <property type="entry name" value="BLL6006 PROTEIN"/>
    <property type="match status" value="1"/>
</dbReference>
<accession>A0A4P7IJI9</accession>
<dbReference type="SUPFAM" id="SSF53756">
    <property type="entry name" value="UDP-Glycosyltransferase/glycogen phosphorylase"/>
    <property type="match status" value="1"/>
</dbReference>
<proteinExistence type="predicted"/>
<name>A0A4P7IJI9_9ACTN</name>
<organism evidence="3 4">
    <name type="scientific">Nocardioides seonyuensis</name>
    <dbReference type="NCBI Taxonomy" id="2518371"/>
    <lineage>
        <taxon>Bacteria</taxon>
        <taxon>Bacillati</taxon>
        <taxon>Actinomycetota</taxon>
        <taxon>Actinomycetes</taxon>
        <taxon>Propionibacteriales</taxon>
        <taxon>Nocardioidaceae</taxon>
        <taxon>Nocardioides</taxon>
    </lineage>
</organism>
<dbReference type="Gene3D" id="3.40.50.2000">
    <property type="entry name" value="Glycogen Phosphorylase B"/>
    <property type="match status" value="1"/>
</dbReference>
<dbReference type="GO" id="GO:0016757">
    <property type="term" value="F:glycosyltransferase activity"/>
    <property type="evidence" value="ECO:0007669"/>
    <property type="project" value="InterPro"/>
</dbReference>
<dbReference type="OrthoDB" id="9801609at2"/>
<evidence type="ECO:0000313" key="4">
    <source>
        <dbReference type="Proteomes" id="UP000294853"/>
    </source>
</evidence>
<gene>
    <name evidence="3" type="ORF">EXE58_10630</name>
</gene>
<evidence type="ECO:0000259" key="2">
    <source>
        <dbReference type="Pfam" id="PF00534"/>
    </source>
</evidence>
<dbReference type="Pfam" id="PF00534">
    <property type="entry name" value="Glycos_transf_1"/>
    <property type="match status" value="1"/>
</dbReference>
<dbReference type="AlphaFoldDB" id="A0A4P7IJI9"/>
<dbReference type="PANTHER" id="PTHR46401">
    <property type="entry name" value="GLYCOSYLTRANSFERASE WBBK-RELATED"/>
    <property type="match status" value="1"/>
</dbReference>
<keyword evidence="1 3" id="KW-0808">Transferase</keyword>
<evidence type="ECO:0000313" key="3">
    <source>
        <dbReference type="EMBL" id="QBX57565.1"/>
    </source>
</evidence>
<keyword evidence="4" id="KW-1185">Reference proteome</keyword>
<dbReference type="InterPro" id="IPR001296">
    <property type="entry name" value="Glyco_trans_1"/>
</dbReference>
<evidence type="ECO:0000256" key="1">
    <source>
        <dbReference type="ARBA" id="ARBA00022679"/>
    </source>
</evidence>
<dbReference type="CDD" id="cd03809">
    <property type="entry name" value="GT4_MtfB-like"/>
    <property type="match status" value="1"/>
</dbReference>
<dbReference type="EMBL" id="CP038436">
    <property type="protein sequence ID" value="QBX57565.1"/>
    <property type="molecule type" value="Genomic_DNA"/>
</dbReference>
<reference evidence="3 4" key="1">
    <citation type="submission" date="2019-03" db="EMBL/GenBank/DDBJ databases">
        <title>Three New Species of Nocardioides, Nocardioides euryhalodurans sp. nov., Nocardioides seonyuensis sp. nov. and Nocardioides eburneoflavus sp. nov. Iolated from Soil.</title>
        <authorList>
            <person name="Roh S.G."/>
            <person name="Lee C."/>
            <person name="Kim M.-K."/>
            <person name="Kim S.B."/>
        </authorList>
    </citation>
    <scope>NUCLEOTIDE SEQUENCE [LARGE SCALE GENOMIC DNA]</scope>
    <source>
        <strain evidence="3 4">MMS17-SY207-3</strain>
    </source>
</reference>
<dbReference type="KEGG" id="nsn:EXE58_10630"/>
<feature type="domain" description="Glycosyl transferase family 1" evidence="2">
    <location>
        <begin position="149"/>
        <end position="281"/>
    </location>
</feature>